<accession>A0A382IW09</accession>
<proteinExistence type="predicted"/>
<reference evidence="1" key="1">
    <citation type="submission" date="2018-05" db="EMBL/GenBank/DDBJ databases">
        <authorList>
            <person name="Lanie J.A."/>
            <person name="Ng W.-L."/>
            <person name="Kazmierczak K.M."/>
            <person name="Andrzejewski T.M."/>
            <person name="Davidsen T.M."/>
            <person name="Wayne K.J."/>
            <person name="Tettelin H."/>
            <person name="Glass J.I."/>
            <person name="Rusch D."/>
            <person name="Podicherti R."/>
            <person name="Tsui H.-C.T."/>
            <person name="Winkler M.E."/>
        </authorList>
    </citation>
    <scope>NUCLEOTIDE SEQUENCE</scope>
</reference>
<protein>
    <submittedName>
        <fullName evidence="1">Uncharacterized protein</fullName>
    </submittedName>
</protein>
<feature type="non-terminal residue" evidence="1">
    <location>
        <position position="104"/>
    </location>
</feature>
<organism evidence="1">
    <name type="scientific">marine metagenome</name>
    <dbReference type="NCBI Taxonomy" id="408172"/>
    <lineage>
        <taxon>unclassified sequences</taxon>
        <taxon>metagenomes</taxon>
        <taxon>ecological metagenomes</taxon>
    </lineage>
</organism>
<evidence type="ECO:0000313" key="1">
    <source>
        <dbReference type="EMBL" id="SVC03307.1"/>
    </source>
</evidence>
<name>A0A382IW09_9ZZZZ</name>
<dbReference type="AlphaFoldDB" id="A0A382IW09"/>
<gene>
    <name evidence="1" type="ORF">METZ01_LOCUS256161</name>
</gene>
<sequence length="104" mass="11901">MMPPSFYRLSIACVALALVSVQAEQDVNLLAIHPQHSYADVENIGELEGTLREALGNLGGYSFSRSWWKWDRLRQRYVDGGRKEESSIRVLRGVFRGLILDWYA</sequence>
<dbReference type="EMBL" id="UINC01069716">
    <property type="protein sequence ID" value="SVC03307.1"/>
    <property type="molecule type" value="Genomic_DNA"/>
</dbReference>